<protein>
    <submittedName>
        <fullName evidence="2">Polysaccharide lyase family 7 protein</fullName>
    </submittedName>
</protein>
<dbReference type="SUPFAM" id="SSF49899">
    <property type="entry name" value="Concanavalin A-like lectins/glucanases"/>
    <property type="match status" value="1"/>
</dbReference>
<keyword evidence="3" id="KW-1185">Reference proteome</keyword>
<organism evidence="2 3">
    <name type="scientific">Neotamlana laminarinivorans</name>
    <dbReference type="NCBI Taxonomy" id="2883124"/>
    <lineage>
        <taxon>Bacteria</taxon>
        <taxon>Pseudomonadati</taxon>
        <taxon>Bacteroidota</taxon>
        <taxon>Flavobacteriia</taxon>
        <taxon>Flavobacteriales</taxon>
        <taxon>Flavobacteriaceae</taxon>
        <taxon>Neotamlana</taxon>
    </lineage>
</organism>
<comment type="caution">
    <text evidence="2">The sequence shown here is derived from an EMBL/GenBank/DDBJ whole genome shotgun (WGS) entry which is preliminary data.</text>
</comment>
<dbReference type="Pfam" id="PF08787">
    <property type="entry name" value="Alginate_lyase2"/>
    <property type="match status" value="1"/>
</dbReference>
<dbReference type="InterPro" id="IPR013320">
    <property type="entry name" value="ConA-like_dom_sf"/>
</dbReference>
<dbReference type="PROSITE" id="PS51257">
    <property type="entry name" value="PROKAR_LIPOPROTEIN"/>
    <property type="match status" value="1"/>
</dbReference>
<dbReference type="GO" id="GO:0016829">
    <property type="term" value="F:lyase activity"/>
    <property type="evidence" value="ECO:0007669"/>
    <property type="project" value="UniProtKB-KW"/>
</dbReference>
<dbReference type="RefSeq" id="WP_226539536.1">
    <property type="nucleotide sequence ID" value="NZ_JAJAPW010000001.1"/>
</dbReference>
<accession>A0A9X1HZJ1</accession>
<dbReference type="Gene3D" id="2.60.120.200">
    <property type="match status" value="1"/>
</dbReference>
<reference evidence="2" key="1">
    <citation type="submission" date="2021-10" db="EMBL/GenBank/DDBJ databases">
        <title>Tamlana sargassums sp. nov., and Tamlana laminarinivorans sp. nov., two new bacteria isolated from the brown alga.</title>
        <authorList>
            <person name="Li J."/>
        </authorList>
    </citation>
    <scope>NUCLEOTIDE SEQUENCE</scope>
    <source>
        <strain evidence="2">PT2-4</strain>
    </source>
</reference>
<dbReference type="EMBL" id="JAJAPW010000001">
    <property type="protein sequence ID" value="MCB4797244.1"/>
    <property type="molecule type" value="Genomic_DNA"/>
</dbReference>
<evidence type="ECO:0000313" key="2">
    <source>
        <dbReference type="EMBL" id="MCB4797244.1"/>
    </source>
</evidence>
<sequence>MNKIIVLVVLFSSLSGCLSSKKNNTNAVVSQKEKKVYPSNVIPFMDKWKILLGDGTKSDSLINFDKEDFFYVENDGKTNWVVYKTPNSGITSRTSSNTRTELGEKKHWIPETGGKLTGTLKVMHVSTSGDARVAASYSVVVGQIHSDEGHENEPLKIFYKKFPGHKKGSVYWNYEINTDGDNSKRWDFSTAVWGNDMSVVGETPDTYPEEPEEGIELGETFSYEVNVHEGIMYLTFTSKGHETVKFTKNLLKSDFSTKANIPEQILTLYAPIERDGIERDSAYAGEIQYFKQGAYNQTNGKDPEKNIVWNTGSETYGGDIAKQYANGCYAEVWFSKATVGPSVAP</sequence>
<feature type="domain" description="Alginate lyase 2" evidence="1">
    <location>
        <begin position="46"/>
        <end position="339"/>
    </location>
</feature>
<gene>
    <name evidence="2" type="ORF">LG649_00180</name>
</gene>
<dbReference type="InterPro" id="IPR014895">
    <property type="entry name" value="Alginate_lyase_2"/>
</dbReference>
<keyword evidence="2" id="KW-0456">Lyase</keyword>
<dbReference type="GO" id="GO:0004553">
    <property type="term" value="F:hydrolase activity, hydrolyzing O-glycosyl compounds"/>
    <property type="evidence" value="ECO:0007669"/>
    <property type="project" value="UniProtKB-ARBA"/>
</dbReference>
<dbReference type="AlphaFoldDB" id="A0A9X1HZJ1"/>
<proteinExistence type="predicted"/>
<evidence type="ECO:0000259" key="1">
    <source>
        <dbReference type="Pfam" id="PF08787"/>
    </source>
</evidence>
<dbReference type="Proteomes" id="UP001139199">
    <property type="component" value="Unassembled WGS sequence"/>
</dbReference>
<evidence type="ECO:0000313" key="3">
    <source>
        <dbReference type="Proteomes" id="UP001139199"/>
    </source>
</evidence>
<name>A0A9X1HZJ1_9FLAO</name>
<dbReference type="GO" id="GO:0005975">
    <property type="term" value="P:carbohydrate metabolic process"/>
    <property type="evidence" value="ECO:0007669"/>
    <property type="project" value="UniProtKB-ARBA"/>
</dbReference>